<evidence type="ECO:0000256" key="1">
    <source>
        <dbReference type="SAM" id="Phobius"/>
    </source>
</evidence>
<name>A0A6C0CV32_9ZZZZ</name>
<evidence type="ECO:0000313" key="2">
    <source>
        <dbReference type="EMBL" id="QHT08083.1"/>
    </source>
</evidence>
<keyword evidence="1" id="KW-0472">Membrane</keyword>
<sequence>MENQSSKIVRKSIVENVKDFTADQDNIQKINVTISVALELYRVLVSSLLILFVPQDCGGGNLCTMTENMNSDSNLYTTGLFFNFATLFLFIAMYYFEVKRENKLITYLDVNKTIATDNESVGKELEHLPVEKRNNILLFDKYYQKMAYGAMGIFVINSVISGVVVYNYSLGNQTTTTIITNILFMVSKLGDVYVTVNTEQNIFYSAYLKGKIQYNGVDPDKFNNLKNQVQMVDIHIESPTPLDPVTEVTNENLK</sequence>
<feature type="transmembrane region" description="Helical" evidence="1">
    <location>
        <begin position="146"/>
        <end position="168"/>
    </location>
</feature>
<accession>A0A6C0CV32</accession>
<organism evidence="2">
    <name type="scientific">viral metagenome</name>
    <dbReference type="NCBI Taxonomy" id="1070528"/>
    <lineage>
        <taxon>unclassified sequences</taxon>
        <taxon>metagenomes</taxon>
        <taxon>organismal metagenomes</taxon>
    </lineage>
</organism>
<keyword evidence="1" id="KW-0812">Transmembrane</keyword>
<dbReference type="EMBL" id="MN739490">
    <property type="protein sequence ID" value="QHT08083.1"/>
    <property type="molecule type" value="Genomic_DNA"/>
</dbReference>
<dbReference type="AlphaFoldDB" id="A0A6C0CV32"/>
<keyword evidence="1" id="KW-1133">Transmembrane helix</keyword>
<feature type="transmembrane region" description="Helical" evidence="1">
    <location>
        <begin position="75"/>
        <end position="96"/>
    </location>
</feature>
<proteinExistence type="predicted"/>
<protein>
    <submittedName>
        <fullName evidence="2">Uncharacterized protein</fullName>
    </submittedName>
</protein>
<reference evidence="2" key="1">
    <citation type="journal article" date="2020" name="Nature">
        <title>Giant virus diversity and host interactions through global metagenomics.</title>
        <authorList>
            <person name="Schulz F."/>
            <person name="Roux S."/>
            <person name="Paez-Espino D."/>
            <person name="Jungbluth S."/>
            <person name="Walsh D.A."/>
            <person name="Denef V.J."/>
            <person name="McMahon K.D."/>
            <person name="Konstantinidis K.T."/>
            <person name="Eloe-Fadrosh E.A."/>
            <person name="Kyrpides N.C."/>
            <person name="Woyke T."/>
        </authorList>
    </citation>
    <scope>NUCLEOTIDE SEQUENCE</scope>
    <source>
        <strain evidence="2">GVMAG-M-3300022752-39</strain>
    </source>
</reference>